<evidence type="ECO:0000256" key="8">
    <source>
        <dbReference type="SAM" id="Phobius"/>
    </source>
</evidence>
<feature type="transmembrane region" description="Helical" evidence="8">
    <location>
        <begin position="43"/>
        <end position="63"/>
    </location>
</feature>
<feature type="transmembrane region" description="Helical" evidence="8">
    <location>
        <begin position="150"/>
        <end position="174"/>
    </location>
</feature>
<protein>
    <submittedName>
        <fullName evidence="9">Sodium:solute symporter family protein</fullName>
    </submittedName>
</protein>
<comment type="similarity">
    <text evidence="2 7">Belongs to the sodium:solute symporter (SSF) (TC 2.A.21) family.</text>
</comment>
<keyword evidence="3" id="KW-0813">Transport</keyword>
<keyword evidence="10" id="KW-1185">Reference proteome</keyword>
<feature type="transmembrane region" description="Helical" evidence="8">
    <location>
        <begin position="83"/>
        <end position="104"/>
    </location>
</feature>
<evidence type="ECO:0000313" key="10">
    <source>
        <dbReference type="Proteomes" id="UP001326110"/>
    </source>
</evidence>
<dbReference type="PANTHER" id="PTHR48086">
    <property type="entry name" value="SODIUM/PROLINE SYMPORTER-RELATED"/>
    <property type="match status" value="1"/>
</dbReference>
<feature type="transmembrane region" description="Helical" evidence="8">
    <location>
        <begin position="436"/>
        <end position="456"/>
    </location>
</feature>
<dbReference type="RefSeq" id="WP_019922445.1">
    <property type="nucleotide sequence ID" value="NZ_CP140152.1"/>
</dbReference>
<keyword evidence="4 8" id="KW-0812">Transmembrane</keyword>
<dbReference type="CDD" id="cd10322">
    <property type="entry name" value="SLC5sbd"/>
    <property type="match status" value="1"/>
</dbReference>
<dbReference type="GeneID" id="43164133"/>
<evidence type="ECO:0000256" key="1">
    <source>
        <dbReference type="ARBA" id="ARBA00004141"/>
    </source>
</evidence>
<feature type="transmembrane region" description="Helical" evidence="8">
    <location>
        <begin position="266"/>
        <end position="292"/>
    </location>
</feature>
<keyword evidence="5 8" id="KW-1133">Transmembrane helix</keyword>
<feature type="transmembrane region" description="Helical" evidence="8">
    <location>
        <begin position="6"/>
        <end position="31"/>
    </location>
</feature>
<evidence type="ECO:0000313" key="9">
    <source>
        <dbReference type="EMBL" id="WQH06463.1"/>
    </source>
</evidence>
<keyword evidence="6 8" id="KW-0472">Membrane</keyword>
<dbReference type="EMBL" id="CP140152">
    <property type="protein sequence ID" value="WQH06463.1"/>
    <property type="molecule type" value="Genomic_DNA"/>
</dbReference>
<dbReference type="InterPro" id="IPR038377">
    <property type="entry name" value="Na/Glc_symporter_sf"/>
</dbReference>
<gene>
    <name evidence="9" type="ORF">SR858_09110</name>
</gene>
<evidence type="ECO:0000256" key="6">
    <source>
        <dbReference type="ARBA" id="ARBA00023136"/>
    </source>
</evidence>
<proteinExistence type="inferred from homology"/>
<reference evidence="9 10" key="1">
    <citation type="submission" date="2023-11" db="EMBL/GenBank/DDBJ databases">
        <title>MicrobeMod: A computational toolkit for identifying prokaryotic methylation and restriction-modification with nanopore sequencing.</title>
        <authorList>
            <person name="Crits-Christoph A."/>
            <person name="Kang S.C."/>
            <person name="Lee H."/>
            <person name="Ostrov N."/>
        </authorList>
    </citation>
    <scope>NUCLEOTIDE SEQUENCE [LARGE SCALE GENOMIC DNA]</scope>
    <source>
        <strain evidence="9 10">ATCC 25935</strain>
    </source>
</reference>
<dbReference type="InterPro" id="IPR001734">
    <property type="entry name" value="Na/solute_symporter"/>
</dbReference>
<feature type="transmembrane region" description="Helical" evidence="8">
    <location>
        <begin position="312"/>
        <end position="340"/>
    </location>
</feature>
<dbReference type="Proteomes" id="UP001326110">
    <property type="component" value="Chromosome"/>
</dbReference>
<evidence type="ECO:0000256" key="2">
    <source>
        <dbReference type="ARBA" id="ARBA00006434"/>
    </source>
</evidence>
<dbReference type="PANTHER" id="PTHR48086:SF7">
    <property type="entry name" value="SODIUM-SOLUTE SYMPORTER-RELATED"/>
    <property type="match status" value="1"/>
</dbReference>
<evidence type="ECO:0000256" key="3">
    <source>
        <dbReference type="ARBA" id="ARBA00022448"/>
    </source>
</evidence>
<accession>A0ABZ0Y342</accession>
<feature type="transmembrane region" description="Helical" evidence="8">
    <location>
        <begin position="361"/>
        <end position="383"/>
    </location>
</feature>
<comment type="subcellular location">
    <subcellularLocation>
        <location evidence="1">Membrane</location>
        <topology evidence="1">Multi-pass membrane protein</topology>
    </subcellularLocation>
</comment>
<feature type="transmembrane region" description="Helical" evidence="8">
    <location>
        <begin position="125"/>
        <end position="144"/>
    </location>
</feature>
<dbReference type="PROSITE" id="PS50283">
    <property type="entry name" value="NA_SOLUT_SYMP_3"/>
    <property type="match status" value="1"/>
</dbReference>
<name>A0ABZ0Y342_9BURK</name>
<sequence length="464" mass="49017">MVILGAAGYTGTTIIVAMVVAYIALTGWLTARTRSRTASEFMVGARTMPAVVVGVLMVSEFVGAKSTVGTAQAAFESGMAASWAVLSAAIGFPIFGLLLARRLYNSGEYTISGAIFQRYGRATQMIVSLIMIYALLLVNVGNYISGAAAIATVLQVSLPMAAFVIAAVSTFYFAFGGMKSVAYVTLLHSAVKYLGVLVVLAVALKLSGGVAPMVATLPPWYFTWDGAIGAPTIVAFFIGNVGAIFSTQYIIQAISSTRSANAARRATFIAGWLALPVGIALGLIGVAARYLYPDLPSLYALPVFMQSMNVYLAGFVAVSLVAAIFAGVSTVSLAIASLVVRDFYVPLCQPSPEREFRATRWMALAIGLVPLVFVFFAPGLLQLSFFTRALRLSISVVAVIGLYLPWFGGRRGAMWGLLASSVATTVWYLLGDPWGIDNMYIALVTPAIVILVERVLGPGGGVKQ</sequence>
<feature type="transmembrane region" description="Helical" evidence="8">
    <location>
        <begin position="224"/>
        <end position="245"/>
    </location>
</feature>
<dbReference type="Gene3D" id="1.20.1730.10">
    <property type="entry name" value="Sodium/glucose cotransporter"/>
    <property type="match status" value="1"/>
</dbReference>
<evidence type="ECO:0000256" key="4">
    <source>
        <dbReference type="ARBA" id="ARBA00022692"/>
    </source>
</evidence>
<evidence type="ECO:0000256" key="7">
    <source>
        <dbReference type="RuleBase" id="RU362091"/>
    </source>
</evidence>
<dbReference type="Pfam" id="PF00474">
    <property type="entry name" value="SSF"/>
    <property type="match status" value="1"/>
</dbReference>
<organism evidence="9 10">
    <name type="scientific">Duganella zoogloeoides</name>
    <dbReference type="NCBI Taxonomy" id="75659"/>
    <lineage>
        <taxon>Bacteria</taxon>
        <taxon>Pseudomonadati</taxon>
        <taxon>Pseudomonadota</taxon>
        <taxon>Betaproteobacteria</taxon>
        <taxon>Burkholderiales</taxon>
        <taxon>Oxalobacteraceae</taxon>
        <taxon>Telluria group</taxon>
        <taxon>Duganella</taxon>
    </lineage>
</organism>
<dbReference type="InterPro" id="IPR050277">
    <property type="entry name" value="Sodium:Solute_Symporter"/>
</dbReference>
<feature type="transmembrane region" description="Helical" evidence="8">
    <location>
        <begin position="413"/>
        <end position="430"/>
    </location>
</feature>
<feature type="transmembrane region" description="Helical" evidence="8">
    <location>
        <begin position="389"/>
        <end position="406"/>
    </location>
</feature>
<evidence type="ECO:0000256" key="5">
    <source>
        <dbReference type="ARBA" id="ARBA00022989"/>
    </source>
</evidence>